<dbReference type="PROSITE" id="PS51736">
    <property type="entry name" value="RECOMBINASES_3"/>
    <property type="match status" value="1"/>
</dbReference>
<keyword evidence="4" id="KW-1185">Reference proteome</keyword>
<dbReference type="InterPro" id="IPR050639">
    <property type="entry name" value="SSR_resolvase"/>
</dbReference>
<dbReference type="InterPro" id="IPR006119">
    <property type="entry name" value="Resolv_N"/>
</dbReference>
<dbReference type="PROSITE" id="PS51737">
    <property type="entry name" value="RECOMBINASE_DNA_BIND"/>
    <property type="match status" value="1"/>
</dbReference>
<dbReference type="EMBL" id="CP029343">
    <property type="protein sequence ID" value="AWL05212.1"/>
    <property type="molecule type" value="Genomic_DNA"/>
</dbReference>
<name>A0A2S2DIN6_9BURK</name>
<organism evidence="3 4">
    <name type="scientific">Massilia oculi</name>
    <dbReference type="NCBI Taxonomy" id="945844"/>
    <lineage>
        <taxon>Bacteria</taxon>
        <taxon>Pseudomonadati</taxon>
        <taxon>Pseudomonadota</taxon>
        <taxon>Betaproteobacteria</taxon>
        <taxon>Burkholderiales</taxon>
        <taxon>Oxalobacteraceae</taxon>
        <taxon>Telluria group</taxon>
        <taxon>Massilia</taxon>
    </lineage>
</organism>
<evidence type="ECO:0000313" key="3">
    <source>
        <dbReference type="EMBL" id="AWL05212.1"/>
    </source>
</evidence>
<reference evidence="3 4" key="1">
    <citation type="submission" date="2018-05" db="EMBL/GenBank/DDBJ databases">
        <title>Complete genome sequence of Massilia oculi sp. nov. CCUG 43427T (=DSM 26321T), the type strain of M. oculi, and comparison with genome sequences of other Massilia strains.</title>
        <authorList>
            <person name="Zhu B."/>
        </authorList>
    </citation>
    <scope>NUCLEOTIDE SEQUENCE [LARGE SCALE GENOMIC DNA]</scope>
    <source>
        <strain evidence="3 4">CCUG 43427</strain>
    </source>
</reference>
<accession>A0A2S2DIN6</accession>
<sequence length="509" mass="56899">MVHYAASRAVMYVRMSTESQDYSTDHQRARIREYAAARDIEIIREYVDDGKSGLDIRRRSGLLALMRDVQSAAPDFSQILVFDISRWGRFQDIDEAAYHEHTCRRAGIEVIYCGERFADDSGPYASLLKSMKRVMAAEYSRDLSEKVFAAQARFIAMGFKQGGHAGYGLRRLALKACGTPRAILEYGESKISATDRVVLVWGPEHEVETVRRVYSLYLEQGSSEAGLARLLNSEEVLSEFGRPWTQAMINSLLTNVKYCGALAYNRRSCKLSTRRTRNAADQWIVNQEAIAPIIDARVFDQVQEERARRLRRRTRDELVPLLQSCHDRHGTVNAKIIAADSLMPDPQLLVRTFGSLMSAYQAAGLPNSPKHAFVTTKRLIAAARAALQQEVETLAVAAGGTTDLIDDRSTVLINGRLRVLIEIAVPRNPRRGQQNWKIRGSPNADFTIVGRMEPITGVIADYFLFSQDDLAPGAIYLKDSNLDQFACMRYPTAGAMFGLDCPGLLEASC</sequence>
<dbReference type="SMART" id="SM00857">
    <property type="entry name" value="Resolvase"/>
    <property type="match status" value="1"/>
</dbReference>
<dbReference type="PANTHER" id="PTHR30461:SF23">
    <property type="entry name" value="DNA RECOMBINASE-RELATED"/>
    <property type="match status" value="1"/>
</dbReference>
<dbReference type="Gene3D" id="3.90.1750.20">
    <property type="entry name" value="Putative Large Serine Recombinase, Chain B, Domain 2"/>
    <property type="match status" value="1"/>
</dbReference>
<evidence type="ECO:0000259" key="2">
    <source>
        <dbReference type="PROSITE" id="PS51737"/>
    </source>
</evidence>
<dbReference type="OrthoDB" id="5479610at2"/>
<dbReference type="PANTHER" id="PTHR30461">
    <property type="entry name" value="DNA-INVERTASE FROM LAMBDOID PROPHAGE"/>
    <property type="match status" value="1"/>
</dbReference>
<protein>
    <submittedName>
        <fullName evidence="3">Recombinase family protein</fullName>
    </submittedName>
</protein>
<feature type="domain" description="Resolvase/invertase-type recombinase catalytic" evidence="1">
    <location>
        <begin position="8"/>
        <end position="158"/>
    </location>
</feature>
<dbReference type="Gene3D" id="3.40.50.1390">
    <property type="entry name" value="Resolvase, N-terminal catalytic domain"/>
    <property type="match status" value="1"/>
</dbReference>
<dbReference type="InterPro" id="IPR036162">
    <property type="entry name" value="Resolvase-like_N_sf"/>
</dbReference>
<dbReference type="Pfam" id="PF07508">
    <property type="entry name" value="Recombinase"/>
    <property type="match status" value="1"/>
</dbReference>
<dbReference type="GO" id="GO:0003677">
    <property type="term" value="F:DNA binding"/>
    <property type="evidence" value="ECO:0007669"/>
    <property type="project" value="InterPro"/>
</dbReference>
<dbReference type="KEGG" id="mtim:DIR46_12775"/>
<dbReference type="AlphaFoldDB" id="A0A2S2DIN6"/>
<dbReference type="InterPro" id="IPR011109">
    <property type="entry name" value="DNA_bind_recombinase_dom"/>
</dbReference>
<evidence type="ECO:0000313" key="4">
    <source>
        <dbReference type="Proteomes" id="UP000245820"/>
    </source>
</evidence>
<dbReference type="Pfam" id="PF00239">
    <property type="entry name" value="Resolvase"/>
    <property type="match status" value="1"/>
</dbReference>
<gene>
    <name evidence="3" type="ORF">DIR46_12775</name>
</gene>
<evidence type="ECO:0000259" key="1">
    <source>
        <dbReference type="PROSITE" id="PS51736"/>
    </source>
</evidence>
<dbReference type="SUPFAM" id="SSF53041">
    <property type="entry name" value="Resolvase-like"/>
    <property type="match status" value="1"/>
</dbReference>
<dbReference type="CDD" id="cd00338">
    <property type="entry name" value="Ser_Recombinase"/>
    <property type="match status" value="1"/>
</dbReference>
<dbReference type="InterPro" id="IPR038109">
    <property type="entry name" value="DNA_bind_recomb_sf"/>
</dbReference>
<proteinExistence type="predicted"/>
<feature type="domain" description="Recombinase" evidence="2">
    <location>
        <begin position="185"/>
        <end position="312"/>
    </location>
</feature>
<dbReference type="GO" id="GO:0000150">
    <property type="term" value="F:DNA strand exchange activity"/>
    <property type="evidence" value="ECO:0007669"/>
    <property type="project" value="InterPro"/>
</dbReference>
<dbReference type="Proteomes" id="UP000245820">
    <property type="component" value="Chromosome"/>
</dbReference>